<proteinExistence type="predicted"/>
<name>A0ABR4CPW7_9HELO</name>
<dbReference type="PANTHER" id="PTHR35910:SF6">
    <property type="entry name" value="2EXR DOMAIN-CONTAINING PROTEIN"/>
    <property type="match status" value="1"/>
</dbReference>
<dbReference type="EMBL" id="JAZHXI010000005">
    <property type="protein sequence ID" value="KAL2071251.1"/>
    <property type="molecule type" value="Genomic_DNA"/>
</dbReference>
<protein>
    <recommendedName>
        <fullName evidence="1">2EXR domain-containing protein</fullName>
    </recommendedName>
</protein>
<organism evidence="2 3">
    <name type="scientific">Oculimacula yallundae</name>
    <dbReference type="NCBI Taxonomy" id="86028"/>
    <lineage>
        <taxon>Eukaryota</taxon>
        <taxon>Fungi</taxon>
        <taxon>Dikarya</taxon>
        <taxon>Ascomycota</taxon>
        <taxon>Pezizomycotina</taxon>
        <taxon>Leotiomycetes</taxon>
        <taxon>Helotiales</taxon>
        <taxon>Ploettnerulaceae</taxon>
        <taxon>Oculimacula</taxon>
    </lineage>
</organism>
<dbReference type="PANTHER" id="PTHR35910">
    <property type="entry name" value="2EXR DOMAIN-CONTAINING PROTEIN"/>
    <property type="match status" value="1"/>
</dbReference>
<reference evidence="2 3" key="1">
    <citation type="journal article" date="2024" name="Commun. Biol.">
        <title>Comparative genomic analysis of thermophilic fungi reveals convergent evolutionary adaptations and gene losses.</title>
        <authorList>
            <person name="Steindorff A.S."/>
            <person name="Aguilar-Pontes M.V."/>
            <person name="Robinson A.J."/>
            <person name="Andreopoulos B."/>
            <person name="LaButti K."/>
            <person name="Kuo A."/>
            <person name="Mondo S."/>
            <person name="Riley R."/>
            <person name="Otillar R."/>
            <person name="Haridas S."/>
            <person name="Lipzen A."/>
            <person name="Grimwood J."/>
            <person name="Schmutz J."/>
            <person name="Clum A."/>
            <person name="Reid I.D."/>
            <person name="Moisan M.C."/>
            <person name="Butler G."/>
            <person name="Nguyen T.T.M."/>
            <person name="Dewar K."/>
            <person name="Conant G."/>
            <person name="Drula E."/>
            <person name="Henrissat B."/>
            <person name="Hansel C."/>
            <person name="Singer S."/>
            <person name="Hutchinson M.I."/>
            <person name="de Vries R.P."/>
            <person name="Natvig D.O."/>
            <person name="Powell A.J."/>
            <person name="Tsang A."/>
            <person name="Grigoriev I.V."/>
        </authorList>
    </citation>
    <scope>NUCLEOTIDE SEQUENCE [LARGE SCALE GENOMIC DNA]</scope>
    <source>
        <strain evidence="2 3">CBS 494.80</strain>
    </source>
</reference>
<feature type="domain" description="2EXR" evidence="1">
    <location>
        <begin position="55"/>
        <end position="115"/>
    </location>
</feature>
<comment type="caution">
    <text evidence="2">The sequence shown here is derived from an EMBL/GenBank/DDBJ whole genome shotgun (WGS) entry which is preliminary data.</text>
</comment>
<dbReference type="InterPro" id="IPR045518">
    <property type="entry name" value="2EXR"/>
</dbReference>
<keyword evidence="3" id="KW-1185">Reference proteome</keyword>
<evidence type="ECO:0000313" key="3">
    <source>
        <dbReference type="Proteomes" id="UP001595075"/>
    </source>
</evidence>
<dbReference type="Proteomes" id="UP001595075">
    <property type="component" value="Unassembled WGS sequence"/>
</dbReference>
<gene>
    <name evidence="2" type="ORF">VTL71DRAFT_12486</name>
</gene>
<sequence>MSVDGDERFLSTSLPEAKIQKQSSSQQHCSPSELPSTTNMATKLVKTDDAPFTTFTCFPNLPLELRRLIFKEVCYIPRIYTFEVEADHAFMPLSSIGNLPILDVSSEAKATALEVLRPTWSIVVPGKKLRKARIGKLLMSSSDTVYFESTSRPDPGARASIALLECPGRLHVTRIAFELNALEACIGDINTLLKFLIWTCPEMEFVIVDRQPARLLYADSEADRIMKMTIEERENEGLALSDGQAEASALHEVHNIASLQLLDLDKKSCYPFGRRQLGCITELAKQPKYSDAAGVFPFHMPITKKADFQMPVFRRMGLTLEGVRI</sequence>
<evidence type="ECO:0000259" key="1">
    <source>
        <dbReference type="Pfam" id="PF20150"/>
    </source>
</evidence>
<evidence type="ECO:0000313" key="2">
    <source>
        <dbReference type="EMBL" id="KAL2071251.1"/>
    </source>
</evidence>
<dbReference type="Pfam" id="PF20150">
    <property type="entry name" value="2EXR"/>
    <property type="match status" value="1"/>
</dbReference>
<accession>A0ABR4CPW7</accession>